<protein>
    <submittedName>
        <fullName evidence="1">Uncharacterized protein</fullName>
    </submittedName>
</protein>
<reference evidence="2" key="1">
    <citation type="submission" date="2024-07" db="EMBL/GenBank/DDBJ databases">
        <title>Two chromosome-level genome assemblies of Korean endemic species Abeliophyllum distichum and Forsythia ovata (Oleaceae).</title>
        <authorList>
            <person name="Jang H."/>
        </authorList>
    </citation>
    <scope>NUCLEOTIDE SEQUENCE [LARGE SCALE GENOMIC DNA]</scope>
</reference>
<gene>
    <name evidence="1" type="ORF">Fot_40879</name>
</gene>
<dbReference type="PANTHER" id="PTHR34680:SF3">
    <property type="entry name" value="EXPRESSED PROTEIN"/>
    <property type="match status" value="1"/>
</dbReference>
<accession>A0ABD1RGN9</accession>
<sequence>MRIRKNAKISPLIYAASSLKPGTVLQTHVCPLNQSPWDVMNFSPPSTPLPPLPPSSFQPEPPLLITAMVILTALVSGVNQTIVISPDSPFLQPVLSRRTTTPQSSDPPLLSSCLKYFVSMKFLKIVVVPASNWEGERFRAPKMEKFRER</sequence>
<dbReference type="Proteomes" id="UP001604277">
    <property type="component" value="Unassembled WGS sequence"/>
</dbReference>
<name>A0ABD1RGN9_9LAMI</name>
<comment type="caution">
    <text evidence="1">The sequence shown here is derived from an EMBL/GenBank/DDBJ whole genome shotgun (WGS) entry which is preliminary data.</text>
</comment>
<dbReference type="AlphaFoldDB" id="A0ABD1RGN9"/>
<keyword evidence="2" id="KW-1185">Reference proteome</keyword>
<dbReference type="EMBL" id="JBFOLJ010000012">
    <property type="protein sequence ID" value="KAL2487587.1"/>
    <property type="molecule type" value="Genomic_DNA"/>
</dbReference>
<evidence type="ECO:0000313" key="1">
    <source>
        <dbReference type="EMBL" id="KAL2487587.1"/>
    </source>
</evidence>
<evidence type="ECO:0000313" key="2">
    <source>
        <dbReference type="Proteomes" id="UP001604277"/>
    </source>
</evidence>
<proteinExistence type="predicted"/>
<dbReference type="PANTHER" id="PTHR34680">
    <property type="entry name" value="EXPRESSED PROTEIN"/>
    <property type="match status" value="1"/>
</dbReference>
<organism evidence="1 2">
    <name type="scientific">Forsythia ovata</name>
    <dbReference type="NCBI Taxonomy" id="205694"/>
    <lineage>
        <taxon>Eukaryota</taxon>
        <taxon>Viridiplantae</taxon>
        <taxon>Streptophyta</taxon>
        <taxon>Embryophyta</taxon>
        <taxon>Tracheophyta</taxon>
        <taxon>Spermatophyta</taxon>
        <taxon>Magnoliopsida</taxon>
        <taxon>eudicotyledons</taxon>
        <taxon>Gunneridae</taxon>
        <taxon>Pentapetalae</taxon>
        <taxon>asterids</taxon>
        <taxon>lamiids</taxon>
        <taxon>Lamiales</taxon>
        <taxon>Oleaceae</taxon>
        <taxon>Forsythieae</taxon>
        <taxon>Forsythia</taxon>
    </lineage>
</organism>